<dbReference type="AlphaFoldDB" id="A0A6I5A4T3"/>
<dbReference type="EMBL" id="WMEQ01000016">
    <property type="protein sequence ID" value="MYL35343.1"/>
    <property type="molecule type" value="Genomic_DNA"/>
</dbReference>
<organism evidence="1 2">
    <name type="scientific">Pontibacillus yanchengensis</name>
    <dbReference type="NCBI Taxonomy" id="462910"/>
    <lineage>
        <taxon>Bacteria</taxon>
        <taxon>Bacillati</taxon>
        <taxon>Bacillota</taxon>
        <taxon>Bacilli</taxon>
        <taxon>Bacillales</taxon>
        <taxon>Bacillaceae</taxon>
        <taxon>Pontibacillus</taxon>
    </lineage>
</organism>
<dbReference type="Proteomes" id="UP000468638">
    <property type="component" value="Unassembled WGS sequence"/>
</dbReference>
<sequence>MTRILISLVFVSSIINNPFVLPTSPVIQGVVAQPEIPSYAKWGQMAVKKTQEKYPNAKVKDYLHIGRSSKNGTSVEQFKLWVRESGKEYPVYVDIEFDTKTEKFINISIKKGN</sequence>
<dbReference type="Pfam" id="PF13028">
    <property type="entry name" value="DUF3889"/>
    <property type="match status" value="1"/>
</dbReference>
<protein>
    <submittedName>
        <fullName evidence="1">DUF3889 domain-containing protein</fullName>
    </submittedName>
</protein>
<comment type="caution">
    <text evidence="1">The sequence shown here is derived from an EMBL/GenBank/DDBJ whole genome shotgun (WGS) entry which is preliminary data.</text>
</comment>
<dbReference type="Gene3D" id="3.10.450.390">
    <property type="entry name" value="Protein of unknown function DUF3889"/>
    <property type="match status" value="1"/>
</dbReference>
<proteinExistence type="predicted"/>
<dbReference type="OrthoDB" id="2377048at2"/>
<evidence type="ECO:0000313" key="1">
    <source>
        <dbReference type="EMBL" id="MYL35343.1"/>
    </source>
</evidence>
<dbReference type="InterPro" id="IPR024987">
    <property type="entry name" value="DUF3889"/>
</dbReference>
<evidence type="ECO:0000313" key="2">
    <source>
        <dbReference type="Proteomes" id="UP000468638"/>
    </source>
</evidence>
<dbReference type="RefSeq" id="WP_160847150.1">
    <property type="nucleotide sequence ID" value="NZ_WMEQ01000016.1"/>
</dbReference>
<accession>A0A6I5A4T3</accession>
<reference evidence="1 2" key="1">
    <citation type="submission" date="2019-11" db="EMBL/GenBank/DDBJ databases">
        <title>Genome sequences of 17 halophilic strains isolated from different environments.</title>
        <authorList>
            <person name="Furrow R.E."/>
        </authorList>
    </citation>
    <scope>NUCLEOTIDE SEQUENCE [LARGE SCALE GENOMIC DNA]</scope>
    <source>
        <strain evidence="1 2">22514_16_FS</strain>
    </source>
</reference>
<gene>
    <name evidence="1" type="ORF">GLW05_17330</name>
</gene>
<name>A0A6I5A4T3_9BACI</name>